<name>A0A6A6R532_9PEZI</name>
<dbReference type="Proteomes" id="UP000799750">
    <property type="component" value="Unassembled WGS sequence"/>
</dbReference>
<evidence type="ECO:0000256" key="1">
    <source>
        <dbReference type="SAM" id="MobiDB-lite"/>
    </source>
</evidence>
<proteinExistence type="predicted"/>
<evidence type="ECO:0000313" key="2">
    <source>
        <dbReference type="EMBL" id="KAF2499586.1"/>
    </source>
</evidence>
<keyword evidence="3" id="KW-1185">Reference proteome</keyword>
<sequence>MARLSSKTRPRPVAAVPTSPATTRPSFSAPPSGPPSLKALTLLADPRPCEPVTARGRRASRNPGQRVLPSHRPGARLAARRGTKGSRAVGGWIGLKCGLLTSSNHRMRDEPTGGPYVRCSPCRRRPRAMSSLPVWARITVGNSPCCCPLLHALVCPGCFDSASRKPSPRAGHSLTGPGNREMLYNSAGLPAAGNDGETYRGANQAAARTVWRWRCWWQADVVAGVVLEGTPLVERLHRSQGLQSNPAPPPQRSKSFAVIGSTGPYPSDSFQHYRAPPVLTRTRMMQRPPIIAPCTPAEAFGTGLTNRPVCGQRAWAACVGTGRPWPRARSRRFRRRQPALQRLLAPKAAHSNRGTGSCTVPVPDTPDSGRVQGARRELSLKHHGPGRNWRWWDGVGWREKRV</sequence>
<feature type="region of interest" description="Disordered" evidence="1">
    <location>
        <begin position="1"/>
        <end position="38"/>
    </location>
</feature>
<dbReference type="AlphaFoldDB" id="A0A6A6R532"/>
<feature type="region of interest" description="Disordered" evidence="1">
    <location>
        <begin position="52"/>
        <end position="83"/>
    </location>
</feature>
<accession>A0A6A6R532</accession>
<feature type="compositionally biased region" description="Basic residues" evidence="1">
    <location>
        <begin position="1"/>
        <end position="10"/>
    </location>
</feature>
<gene>
    <name evidence="2" type="ORF">BU16DRAFT_535920</name>
</gene>
<reference evidence="2" key="1">
    <citation type="journal article" date="2020" name="Stud. Mycol.">
        <title>101 Dothideomycetes genomes: a test case for predicting lifestyles and emergence of pathogens.</title>
        <authorList>
            <person name="Haridas S."/>
            <person name="Albert R."/>
            <person name="Binder M."/>
            <person name="Bloem J."/>
            <person name="Labutti K."/>
            <person name="Salamov A."/>
            <person name="Andreopoulos B."/>
            <person name="Baker S."/>
            <person name="Barry K."/>
            <person name="Bills G."/>
            <person name="Bluhm B."/>
            <person name="Cannon C."/>
            <person name="Castanera R."/>
            <person name="Culley D."/>
            <person name="Daum C."/>
            <person name="Ezra D."/>
            <person name="Gonzalez J."/>
            <person name="Henrissat B."/>
            <person name="Kuo A."/>
            <person name="Liang C."/>
            <person name="Lipzen A."/>
            <person name="Lutzoni F."/>
            <person name="Magnuson J."/>
            <person name="Mondo S."/>
            <person name="Nolan M."/>
            <person name="Ohm R."/>
            <person name="Pangilinan J."/>
            <person name="Park H.-J."/>
            <person name="Ramirez L."/>
            <person name="Alfaro M."/>
            <person name="Sun H."/>
            <person name="Tritt A."/>
            <person name="Yoshinaga Y."/>
            <person name="Zwiers L.-H."/>
            <person name="Turgeon B."/>
            <person name="Goodwin S."/>
            <person name="Spatafora J."/>
            <person name="Crous P."/>
            <person name="Grigoriev I."/>
        </authorList>
    </citation>
    <scope>NUCLEOTIDE SEQUENCE</scope>
    <source>
        <strain evidence="2">CBS 269.34</strain>
    </source>
</reference>
<organism evidence="2 3">
    <name type="scientific">Lophium mytilinum</name>
    <dbReference type="NCBI Taxonomy" id="390894"/>
    <lineage>
        <taxon>Eukaryota</taxon>
        <taxon>Fungi</taxon>
        <taxon>Dikarya</taxon>
        <taxon>Ascomycota</taxon>
        <taxon>Pezizomycotina</taxon>
        <taxon>Dothideomycetes</taxon>
        <taxon>Pleosporomycetidae</taxon>
        <taxon>Mytilinidiales</taxon>
        <taxon>Mytilinidiaceae</taxon>
        <taxon>Lophium</taxon>
    </lineage>
</organism>
<feature type="region of interest" description="Disordered" evidence="1">
    <location>
        <begin position="346"/>
        <end position="371"/>
    </location>
</feature>
<dbReference type="EMBL" id="MU004184">
    <property type="protein sequence ID" value="KAF2499586.1"/>
    <property type="molecule type" value="Genomic_DNA"/>
</dbReference>
<evidence type="ECO:0000313" key="3">
    <source>
        <dbReference type="Proteomes" id="UP000799750"/>
    </source>
</evidence>
<protein>
    <submittedName>
        <fullName evidence="2">Uncharacterized protein</fullName>
    </submittedName>
</protein>